<dbReference type="AlphaFoldDB" id="X1NVR6"/>
<dbReference type="Gene3D" id="1.10.10.10">
    <property type="entry name" value="Winged helix-like DNA-binding domain superfamily/Winged helix DNA-binding domain"/>
    <property type="match status" value="1"/>
</dbReference>
<organism evidence="3">
    <name type="scientific">marine sediment metagenome</name>
    <dbReference type="NCBI Taxonomy" id="412755"/>
    <lineage>
        <taxon>unclassified sequences</taxon>
        <taxon>metagenomes</taxon>
        <taxon>ecological metagenomes</taxon>
    </lineage>
</organism>
<gene>
    <name evidence="3" type="ORF">S06H3_47453</name>
</gene>
<dbReference type="EMBL" id="BARV01029805">
    <property type="protein sequence ID" value="GAI34311.1"/>
    <property type="molecule type" value="Genomic_DNA"/>
</dbReference>
<feature type="transmembrane region" description="Helical" evidence="2">
    <location>
        <begin position="42"/>
        <end position="67"/>
    </location>
</feature>
<comment type="caution">
    <text evidence="3">The sequence shown here is derived from an EMBL/GenBank/DDBJ whole genome shotgun (WGS) entry which is preliminary data.</text>
</comment>
<feature type="transmembrane region" description="Helical" evidence="2">
    <location>
        <begin position="87"/>
        <end position="107"/>
    </location>
</feature>
<sequence length="216" mass="23909">LHDLLFNNMHRMCYYILFHLSNNIYITQKSNVAGINTRYRSLGVLIAIIAFGCASGISYIVLDYLYGAEECAYGAEPFVPETKPLDVLPVAVSIGAAMGVVIFAVWVGSRRIWGDATSTLLDHGLHDLTIGNVEIVGRMMEMGEFTVPDLMRRVCVSRITVWRLVQKMIRQGLVQETEKMGLTANGRGGRGKPSRVYRYTNVKGPPKGETGPISKP</sequence>
<evidence type="ECO:0000256" key="1">
    <source>
        <dbReference type="SAM" id="MobiDB-lite"/>
    </source>
</evidence>
<dbReference type="InterPro" id="IPR036388">
    <property type="entry name" value="WH-like_DNA-bd_sf"/>
</dbReference>
<keyword evidence="2" id="KW-0812">Transmembrane</keyword>
<dbReference type="SUPFAM" id="SSF46785">
    <property type="entry name" value="Winged helix' DNA-binding domain"/>
    <property type="match status" value="1"/>
</dbReference>
<keyword evidence="2" id="KW-0472">Membrane</keyword>
<evidence type="ECO:0000256" key="2">
    <source>
        <dbReference type="SAM" id="Phobius"/>
    </source>
</evidence>
<proteinExistence type="predicted"/>
<reference evidence="3" key="1">
    <citation type="journal article" date="2014" name="Front. Microbiol.">
        <title>High frequency of phylogenetically diverse reductive dehalogenase-homologous genes in deep subseafloor sedimentary metagenomes.</title>
        <authorList>
            <person name="Kawai M."/>
            <person name="Futagami T."/>
            <person name="Toyoda A."/>
            <person name="Takaki Y."/>
            <person name="Nishi S."/>
            <person name="Hori S."/>
            <person name="Arai W."/>
            <person name="Tsubouchi T."/>
            <person name="Morono Y."/>
            <person name="Uchiyama I."/>
            <person name="Ito T."/>
            <person name="Fujiyama A."/>
            <person name="Inagaki F."/>
            <person name="Takami H."/>
        </authorList>
    </citation>
    <scope>NUCLEOTIDE SEQUENCE</scope>
    <source>
        <strain evidence="3">Expedition CK06-06</strain>
    </source>
</reference>
<accession>X1NVR6</accession>
<keyword evidence="2" id="KW-1133">Transmembrane helix</keyword>
<feature type="non-terminal residue" evidence="3">
    <location>
        <position position="1"/>
    </location>
</feature>
<evidence type="ECO:0000313" key="3">
    <source>
        <dbReference type="EMBL" id="GAI34311.1"/>
    </source>
</evidence>
<protein>
    <submittedName>
        <fullName evidence="3">Uncharacterized protein</fullName>
    </submittedName>
</protein>
<feature type="region of interest" description="Disordered" evidence="1">
    <location>
        <begin position="182"/>
        <end position="216"/>
    </location>
</feature>
<name>X1NVR6_9ZZZZ</name>
<dbReference type="InterPro" id="IPR036390">
    <property type="entry name" value="WH_DNA-bd_sf"/>
</dbReference>